<evidence type="ECO:0000256" key="4">
    <source>
        <dbReference type="SAM" id="MobiDB-lite"/>
    </source>
</evidence>
<feature type="region of interest" description="Disordered" evidence="4">
    <location>
        <begin position="692"/>
        <end position="713"/>
    </location>
</feature>
<feature type="compositionally biased region" description="Low complexity" evidence="4">
    <location>
        <begin position="241"/>
        <end position="268"/>
    </location>
</feature>
<dbReference type="SUPFAM" id="SSF54928">
    <property type="entry name" value="RNA-binding domain, RBD"/>
    <property type="match status" value="2"/>
</dbReference>
<keyword evidence="1" id="KW-0677">Repeat</keyword>
<evidence type="ECO:0000313" key="6">
    <source>
        <dbReference type="EMBL" id="CAD7457675.1"/>
    </source>
</evidence>
<feature type="region of interest" description="Disordered" evidence="4">
    <location>
        <begin position="240"/>
        <end position="274"/>
    </location>
</feature>
<sequence>MSGEGHALYLPPRYIPVVMLHPPVKMCNVQGYAEYHSGPPNFGVTGLPTPPEVEDAANFVTHLDLSVPPPDLDRVCRRPPPGYRRNNFVPPRLAKQGHLHARPHYLNKNWRGGFYRRKRNHLEGTTLSTLNWDSVALAGHVKTGRAPRFNQLFLLKASQDKHNIVALFCRSRAVLNRRISNNSVKLAATIRAQSIRPMPISSAEFVPQEYLILTIFATIVFIKTAKNVARSQLEYAPQRVPTALSPSNASSSSSNTGSQSGTHSTTISNNVGAGNSTGGSCTLGGESLSKTNLYIRGLTQNTTDRDLVTMCSSYGKIISTKAILDKNTNKCKGFHSTERGVLQRSPASIISTESSRDAPHRARAHIQSHHGGKFETPGWIVPPPSPFFLLNTFSPIFTFCVCMACAKIHWRPLQQTTLCYGFVDFDRPESAEAAVQALQAKGIQAQMAKVGIAWMRSRRPPTQQEQDPTNLYIANLPLHYKENDVDQMLVKFGQVISTRILRDTSGQSKGVGFARMESKEKCDYIIQALNGKSVPECRDPLLVKFADGGNKKRIGYKNPDQRIWRETGDGGPSGYDPSGMTPNGVAGQHMLAPSLAQYSRHYQTQTMQGYTLPSAPWGVTMPQYVMQPAAHMAQVDMMPSADHSTVQYMPQLTAQMSALQFSTAGSYISPHAYSFYAGPGTSIIHALPMGDADQASTATSPDEAYQPYPQGPK</sequence>
<dbReference type="SMART" id="SM00360">
    <property type="entry name" value="RRM"/>
    <property type="match status" value="2"/>
</dbReference>
<dbReference type="FunFam" id="3.30.70.330:FF:000169">
    <property type="entry name" value="protein alan shepard isoform X4"/>
    <property type="match status" value="1"/>
</dbReference>
<dbReference type="Gene3D" id="3.30.70.330">
    <property type="match status" value="3"/>
</dbReference>
<feature type="domain" description="RRM" evidence="5">
    <location>
        <begin position="469"/>
        <end position="548"/>
    </location>
</feature>
<dbReference type="PROSITE" id="PS50102">
    <property type="entry name" value="RRM"/>
    <property type="match status" value="1"/>
</dbReference>
<evidence type="ECO:0000259" key="5">
    <source>
        <dbReference type="PROSITE" id="PS50102"/>
    </source>
</evidence>
<evidence type="ECO:0000256" key="1">
    <source>
        <dbReference type="ARBA" id="ARBA00022737"/>
    </source>
</evidence>
<name>A0A7R9NVD3_9NEOP</name>
<dbReference type="CDD" id="cd12244">
    <property type="entry name" value="RRM2_MSSP"/>
    <property type="match status" value="1"/>
</dbReference>
<dbReference type="InterPro" id="IPR012677">
    <property type="entry name" value="Nucleotide-bd_a/b_plait_sf"/>
</dbReference>
<dbReference type="Pfam" id="PF00076">
    <property type="entry name" value="RRM_1"/>
    <property type="match status" value="2"/>
</dbReference>
<organism evidence="6">
    <name type="scientific">Timema tahoe</name>
    <dbReference type="NCBI Taxonomy" id="61484"/>
    <lineage>
        <taxon>Eukaryota</taxon>
        <taxon>Metazoa</taxon>
        <taxon>Ecdysozoa</taxon>
        <taxon>Arthropoda</taxon>
        <taxon>Hexapoda</taxon>
        <taxon>Insecta</taxon>
        <taxon>Pterygota</taxon>
        <taxon>Neoptera</taxon>
        <taxon>Polyneoptera</taxon>
        <taxon>Phasmatodea</taxon>
        <taxon>Timematodea</taxon>
        <taxon>Timematoidea</taxon>
        <taxon>Timematidae</taxon>
        <taxon>Timema</taxon>
    </lineage>
</organism>
<keyword evidence="2 3" id="KW-0694">RNA-binding</keyword>
<gene>
    <name evidence="6" type="ORF">TTEB3V08_LOCUS5666</name>
</gene>
<reference evidence="6" key="1">
    <citation type="submission" date="2020-11" db="EMBL/GenBank/DDBJ databases">
        <authorList>
            <person name="Tran Van P."/>
        </authorList>
    </citation>
    <scope>NUCLEOTIDE SEQUENCE</scope>
</reference>
<accession>A0A7R9NVD3</accession>
<dbReference type="InterPro" id="IPR035979">
    <property type="entry name" value="RBD_domain_sf"/>
</dbReference>
<dbReference type="AlphaFoldDB" id="A0A7R9NVD3"/>
<dbReference type="EMBL" id="OE001837">
    <property type="protein sequence ID" value="CAD7457675.1"/>
    <property type="molecule type" value="Genomic_DNA"/>
</dbReference>
<dbReference type="GO" id="GO:0003723">
    <property type="term" value="F:RNA binding"/>
    <property type="evidence" value="ECO:0007669"/>
    <property type="project" value="UniProtKB-UniRule"/>
</dbReference>
<dbReference type="InterPro" id="IPR000504">
    <property type="entry name" value="RRM_dom"/>
</dbReference>
<protein>
    <recommendedName>
        <fullName evidence="5">RRM domain-containing protein</fullName>
    </recommendedName>
</protein>
<dbReference type="PANTHER" id="PTHR24012">
    <property type="entry name" value="RNA BINDING PROTEIN"/>
    <property type="match status" value="1"/>
</dbReference>
<evidence type="ECO:0000256" key="2">
    <source>
        <dbReference type="ARBA" id="ARBA00022884"/>
    </source>
</evidence>
<evidence type="ECO:0000256" key="3">
    <source>
        <dbReference type="PROSITE-ProRule" id="PRU00176"/>
    </source>
</evidence>
<proteinExistence type="predicted"/>